<evidence type="ECO:0000313" key="1">
    <source>
        <dbReference type="EMBL" id="MEG3435567.1"/>
    </source>
</evidence>
<comment type="caution">
    <text evidence="1">The sequence shown here is derived from an EMBL/GenBank/DDBJ whole genome shotgun (WGS) entry which is preliminary data.</text>
</comment>
<protein>
    <submittedName>
        <fullName evidence="1">Uncharacterized protein</fullName>
    </submittedName>
</protein>
<proteinExistence type="predicted"/>
<dbReference type="EMBL" id="JBAFSM010000001">
    <property type="protein sequence ID" value="MEG3435567.1"/>
    <property type="molecule type" value="Genomic_DNA"/>
</dbReference>
<reference evidence="1 2" key="1">
    <citation type="submission" date="2024-01" db="EMBL/GenBank/DDBJ databases">
        <title>Genomic insights into the taxonomy and metabolism of the cyanobacterium Pannus brasiliensis CCIBt3594.</title>
        <authorList>
            <person name="Machado M."/>
            <person name="Botero N.B."/>
            <person name="Andreote A.P.D."/>
            <person name="Feitosa A.M.T."/>
            <person name="Popin R."/>
            <person name="Sivonen K."/>
            <person name="Fiore M.F."/>
        </authorList>
    </citation>
    <scope>NUCLEOTIDE SEQUENCE [LARGE SCALE GENOMIC DNA]</scope>
    <source>
        <strain evidence="1 2">CCIBt3594</strain>
    </source>
</reference>
<organism evidence="1 2">
    <name type="scientific">Pannus brasiliensis CCIBt3594</name>
    <dbReference type="NCBI Taxonomy" id="1427578"/>
    <lineage>
        <taxon>Bacteria</taxon>
        <taxon>Bacillati</taxon>
        <taxon>Cyanobacteriota</taxon>
        <taxon>Cyanophyceae</taxon>
        <taxon>Oscillatoriophycideae</taxon>
        <taxon>Chroococcales</taxon>
        <taxon>Microcystaceae</taxon>
        <taxon>Pannus</taxon>
    </lineage>
</organism>
<keyword evidence="2" id="KW-1185">Reference proteome</keyword>
<evidence type="ECO:0000313" key="2">
    <source>
        <dbReference type="Proteomes" id="UP001328733"/>
    </source>
</evidence>
<dbReference type="InterPro" id="IPR054053">
    <property type="entry name" value="DUF6887"/>
</dbReference>
<dbReference type="RefSeq" id="WP_332863017.1">
    <property type="nucleotide sequence ID" value="NZ_JBAFSM010000001.1"/>
</dbReference>
<accession>A0AAW9QMW5</accession>
<dbReference type="AlphaFoldDB" id="A0AAW9QMW5"/>
<sequence length="62" mass="7609">MKPIDYNTLDLDELRQYVLAHREDTRAFYTYIDRSKQAGRMIGIDLEDSRWEEKMIDRIREK</sequence>
<dbReference type="Proteomes" id="UP001328733">
    <property type="component" value="Unassembled WGS sequence"/>
</dbReference>
<name>A0AAW9QMW5_9CHRO</name>
<gene>
    <name evidence="1" type="ORF">V0288_00405</name>
</gene>
<dbReference type="Pfam" id="PF21826">
    <property type="entry name" value="DUF6887"/>
    <property type="match status" value="1"/>
</dbReference>